<protein>
    <submittedName>
        <fullName evidence="5">CO2A1 protein</fullName>
    </submittedName>
</protein>
<dbReference type="EMBL" id="WBMZ01011173">
    <property type="protein sequence ID" value="NXY21826.1"/>
    <property type="molecule type" value="Genomic_DNA"/>
</dbReference>
<name>A0A852P452_9PASS</name>
<accession>A0A852P452</accession>
<feature type="domain" description="Fibrillar collagen NC1" evidence="4">
    <location>
        <begin position="1"/>
        <end position="120"/>
    </location>
</feature>
<evidence type="ECO:0000313" key="6">
    <source>
        <dbReference type="Proteomes" id="UP000658642"/>
    </source>
</evidence>
<feature type="non-terminal residue" evidence="5">
    <location>
        <position position="1"/>
    </location>
</feature>
<dbReference type="GO" id="GO:0005201">
    <property type="term" value="F:extracellular matrix structural constituent"/>
    <property type="evidence" value="ECO:0007669"/>
    <property type="project" value="InterPro"/>
</dbReference>
<reference evidence="5" key="1">
    <citation type="submission" date="2020-02" db="EMBL/GenBank/DDBJ databases">
        <title>Bird 10,000 Genomes (B10K) Project - Family phase.</title>
        <authorList>
            <person name="Zhang G."/>
        </authorList>
    </citation>
    <scope>NUCLEOTIDE SEQUENCE</scope>
    <source>
        <strain evidence="5">B10K-DU-029-61</strain>
        <tissue evidence="5">Blood</tissue>
    </source>
</reference>
<feature type="non-terminal residue" evidence="5">
    <location>
        <position position="120"/>
    </location>
</feature>
<evidence type="ECO:0000256" key="3">
    <source>
        <dbReference type="ARBA" id="ARBA00023119"/>
    </source>
</evidence>
<dbReference type="GO" id="GO:0005581">
    <property type="term" value="C:collagen trimer"/>
    <property type="evidence" value="ECO:0007669"/>
    <property type="project" value="UniProtKB-KW"/>
</dbReference>
<dbReference type="SMART" id="SM00038">
    <property type="entry name" value="COLFI"/>
    <property type="match status" value="1"/>
</dbReference>
<dbReference type="AlphaFoldDB" id="A0A852P452"/>
<evidence type="ECO:0000256" key="2">
    <source>
        <dbReference type="ARBA" id="ARBA00022525"/>
    </source>
</evidence>
<comment type="caution">
    <text evidence="5">The sequence shown here is derived from an EMBL/GenBank/DDBJ whole genome shotgun (WGS) entry which is preliminary data.</text>
</comment>
<comment type="subcellular location">
    <subcellularLocation>
        <location evidence="1">Secreted</location>
    </subcellularLocation>
</comment>
<keyword evidence="2" id="KW-0964">Secreted</keyword>
<dbReference type="Pfam" id="PF01410">
    <property type="entry name" value="COLFI"/>
    <property type="match status" value="1"/>
</dbReference>
<evidence type="ECO:0000259" key="4">
    <source>
        <dbReference type="PROSITE" id="PS51461"/>
    </source>
</evidence>
<evidence type="ECO:0000256" key="1">
    <source>
        <dbReference type="ARBA" id="ARBA00004613"/>
    </source>
</evidence>
<keyword evidence="3" id="KW-0176">Collagen</keyword>
<evidence type="ECO:0000313" key="5">
    <source>
        <dbReference type="EMBL" id="NXY21826.1"/>
    </source>
</evidence>
<organism evidence="5 6">
    <name type="scientific">Atrichornis clamosus</name>
    <dbReference type="NCBI Taxonomy" id="449594"/>
    <lineage>
        <taxon>Eukaryota</taxon>
        <taxon>Metazoa</taxon>
        <taxon>Chordata</taxon>
        <taxon>Craniata</taxon>
        <taxon>Vertebrata</taxon>
        <taxon>Euteleostomi</taxon>
        <taxon>Archelosauria</taxon>
        <taxon>Archosauria</taxon>
        <taxon>Dinosauria</taxon>
        <taxon>Saurischia</taxon>
        <taxon>Theropoda</taxon>
        <taxon>Coelurosauria</taxon>
        <taxon>Aves</taxon>
        <taxon>Neognathae</taxon>
        <taxon>Neoaves</taxon>
        <taxon>Telluraves</taxon>
        <taxon>Australaves</taxon>
        <taxon>Passeriformes</taxon>
        <taxon>Menuridae</taxon>
        <taxon>Atrichornis</taxon>
    </lineage>
</organism>
<dbReference type="OrthoDB" id="8939548at2759"/>
<dbReference type="PROSITE" id="PS51461">
    <property type="entry name" value="NC1_FIB"/>
    <property type="match status" value="1"/>
</dbReference>
<gene>
    <name evidence="5" type="primary">Col2a1_1</name>
    <name evidence="5" type="ORF">ATRCLA_R02518</name>
</gene>
<dbReference type="Gene3D" id="2.60.120.1000">
    <property type="match status" value="1"/>
</dbReference>
<proteinExistence type="predicted"/>
<sequence length="120" mass="13126">PNAANVQLTFLRLLSSEGSQNLTYHCRNSVGYLDEATGNLKKALVLQGSNDVEIRAEGNSRFTYSVLEDGCAKHTGKWGKTVLEYRSQKTSRLPIVDFAPMDIGGAEQEFGVEVGPVCFL</sequence>
<dbReference type="GO" id="GO:0005576">
    <property type="term" value="C:extracellular region"/>
    <property type="evidence" value="ECO:0007669"/>
    <property type="project" value="UniProtKB-SubCell"/>
</dbReference>
<dbReference type="InterPro" id="IPR000885">
    <property type="entry name" value="Fib_collagen_C"/>
</dbReference>
<keyword evidence="6" id="KW-1185">Reference proteome</keyword>
<dbReference type="Proteomes" id="UP000658642">
    <property type="component" value="Unassembled WGS sequence"/>
</dbReference>